<organism evidence="1 2">
    <name type="scientific">Ceratodon purpureus</name>
    <name type="common">Fire moss</name>
    <name type="synonym">Dicranum purpureum</name>
    <dbReference type="NCBI Taxonomy" id="3225"/>
    <lineage>
        <taxon>Eukaryota</taxon>
        <taxon>Viridiplantae</taxon>
        <taxon>Streptophyta</taxon>
        <taxon>Embryophyta</taxon>
        <taxon>Bryophyta</taxon>
        <taxon>Bryophytina</taxon>
        <taxon>Bryopsida</taxon>
        <taxon>Dicranidae</taxon>
        <taxon>Pseudoditrichales</taxon>
        <taxon>Ditrichaceae</taxon>
        <taxon>Ceratodon</taxon>
    </lineage>
</organism>
<dbReference type="EMBL" id="CM026428">
    <property type="protein sequence ID" value="KAG0566837.1"/>
    <property type="molecule type" value="Genomic_DNA"/>
</dbReference>
<keyword evidence="2" id="KW-1185">Reference proteome</keyword>
<reference evidence="1" key="1">
    <citation type="submission" date="2020-06" db="EMBL/GenBank/DDBJ databases">
        <title>WGS assembly of Ceratodon purpureus strain R40.</title>
        <authorList>
            <person name="Carey S.B."/>
            <person name="Jenkins J."/>
            <person name="Shu S."/>
            <person name="Lovell J.T."/>
            <person name="Sreedasyam A."/>
            <person name="Maumus F."/>
            <person name="Tiley G.P."/>
            <person name="Fernandez-Pozo N."/>
            <person name="Barry K."/>
            <person name="Chen C."/>
            <person name="Wang M."/>
            <person name="Lipzen A."/>
            <person name="Daum C."/>
            <person name="Saski C.A."/>
            <person name="Payton A.C."/>
            <person name="Mcbreen J.C."/>
            <person name="Conrad R.E."/>
            <person name="Kollar L.M."/>
            <person name="Olsson S."/>
            <person name="Huttunen S."/>
            <person name="Landis J.B."/>
            <person name="Wickett N.J."/>
            <person name="Johnson M.G."/>
            <person name="Rensing S.A."/>
            <person name="Grimwood J."/>
            <person name="Schmutz J."/>
            <person name="Mcdaniel S.F."/>
        </authorList>
    </citation>
    <scope>NUCLEOTIDE SEQUENCE</scope>
    <source>
        <strain evidence="1">R40</strain>
    </source>
</reference>
<accession>A0A8T0H847</accession>
<evidence type="ECO:0000313" key="1">
    <source>
        <dbReference type="EMBL" id="KAG0566837.1"/>
    </source>
</evidence>
<dbReference type="Proteomes" id="UP000822688">
    <property type="component" value="Chromosome 7"/>
</dbReference>
<dbReference type="AlphaFoldDB" id="A0A8T0H847"/>
<comment type="caution">
    <text evidence="1">The sequence shown here is derived from an EMBL/GenBank/DDBJ whole genome shotgun (WGS) entry which is preliminary data.</text>
</comment>
<evidence type="ECO:0000313" key="2">
    <source>
        <dbReference type="Proteomes" id="UP000822688"/>
    </source>
</evidence>
<sequence>MKTMSAAASFTRHPTKLLILDEAFHMMVDYKSTRGKYPPSFEAMIAFLTKVGANRQMFFSGLLDHKPAADLVIADFSDGLYVPGVSEYPEHVPLWNEVVKDYIKLTVGFSRGFLHDDGALLFFIPDSSHITKVLASFLKNNNLVVKKEWIIVNSLHHTHPMDPARLFDFAVDV</sequence>
<gene>
    <name evidence="1" type="ORF">KC19_7G091500</name>
</gene>
<proteinExistence type="predicted"/>
<protein>
    <submittedName>
        <fullName evidence="1">Uncharacterized protein</fullName>
    </submittedName>
</protein>
<name>A0A8T0H847_CERPU</name>